<dbReference type="RefSeq" id="WP_147656645.1">
    <property type="nucleotide sequence ID" value="NZ_BMFM01000001.1"/>
</dbReference>
<dbReference type="AlphaFoldDB" id="A0A5B9DSU2"/>
<evidence type="ECO:0000313" key="1">
    <source>
        <dbReference type="EMBL" id="QEE21414.1"/>
    </source>
</evidence>
<name>A0A5B9DSU2_9HYPH</name>
<sequence>MTARKLDAFERTALGRLAQVESLDPGAGTVLGFGRPALERLCALGLAARVADEPGSYAITSDGYRCIFGMTQAEYEALPLHHRPPPLRLWQWPPGA</sequence>
<proteinExistence type="predicted"/>
<gene>
    <name evidence="1" type="ORF">FNA67_15005</name>
</gene>
<dbReference type="Proteomes" id="UP000321062">
    <property type="component" value="Chromosome"/>
</dbReference>
<organism evidence="1 2">
    <name type="scientific">Paradevosia tibetensis</name>
    <dbReference type="NCBI Taxonomy" id="1447062"/>
    <lineage>
        <taxon>Bacteria</taxon>
        <taxon>Pseudomonadati</taxon>
        <taxon>Pseudomonadota</taxon>
        <taxon>Alphaproteobacteria</taxon>
        <taxon>Hyphomicrobiales</taxon>
        <taxon>Devosiaceae</taxon>
        <taxon>Paradevosia</taxon>
    </lineage>
</organism>
<protein>
    <submittedName>
        <fullName evidence="1">Uncharacterized protein</fullName>
    </submittedName>
</protein>
<evidence type="ECO:0000313" key="2">
    <source>
        <dbReference type="Proteomes" id="UP000321062"/>
    </source>
</evidence>
<reference evidence="1 2" key="1">
    <citation type="journal article" date="2015" name="Int. J. Syst. Evol. Microbiol.">
        <title>Youhaiella tibetensis gen. nov., sp. nov., isolated from subsurface sediment.</title>
        <authorList>
            <person name="Wang Y.X."/>
            <person name="Huang F.Q."/>
            <person name="Nogi Y."/>
            <person name="Pang S.J."/>
            <person name="Wang P.K."/>
            <person name="Lv J."/>
        </authorList>
    </citation>
    <scope>NUCLEOTIDE SEQUENCE [LARGE SCALE GENOMIC DNA]</scope>
    <source>
        <strain evidence="2">fig4</strain>
    </source>
</reference>
<dbReference type="EMBL" id="CP041690">
    <property type="protein sequence ID" value="QEE21414.1"/>
    <property type="molecule type" value="Genomic_DNA"/>
</dbReference>
<dbReference type="OrthoDB" id="7961312at2"/>
<accession>A0A5B9DSU2</accession>
<keyword evidence="2" id="KW-1185">Reference proteome</keyword>
<dbReference type="KEGG" id="yti:FNA67_15005"/>